<feature type="non-terminal residue" evidence="1">
    <location>
        <position position="1"/>
    </location>
</feature>
<dbReference type="InParanoid" id="A0A0Q3NV11"/>
<reference evidence="1 2" key="1">
    <citation type="journal article" date="2010" name="Nature">
        <title>Genome sequencing and analysis of the model grass Brachypodium distachyon.</title>
        <authorList>
            <consortium name="International Brachypodium Initiative"/>
        </authorList>
    </citation>
    <scope>NUCLEOTIDE SEQUENCE [LARGE SCALE GENOMIC DNA]</scope>
    <source>
        <strain evidence="1 2">Bd21</strain>
    </source>
</reference>
<dbReference type="AlphaFoldDB" id="A0A0Q3NV11"/>
<protein>
    <submittedName>
        <fullName evidence="1 2">Uncharacterized protein</fullName>
    </submittedName>
</protein>
<evidence type="ECO:0000313" key="3">
    <source>
        <dbReference type="Proteomes" id="UP000008810"/>
    </source>
</evidence>
<organism evidence="1">
    <name type="scientific">Brachypodium distachyon</name>
    <name type="common">Purple false brome</name>
    <name type="synonym">Trachynia distachya</name>
    <dbReference type="NCBI Taxonomy" id="15368"/>
    <lineage>
        <taxon>Eukaryota</taxon>
        <taxon>Viridiplantae</taxon>
        <taxon>Streptophyta</taxon>
        <taxon>Embryophyta</taxon>
        <taxon>Tracheophyta</taxon>
        <taxon>Spermatophyta</taxon>
        <taxon>Magnoliopsida</taxon>
        <taxon>Liliopsida</taxon>
        <taxon>Poales</taxon>
        <taxon>Poaceae</taxon>
        <taxon>BOP clade</taxon>
        <taxon>Pooideae</taxon>
        <taxon>Stipodae</taxon>
        <taxon>Brachypodieae</taxon>
        <taxon>Brachypodium</taxon>
    </lineage>
</organism>
<dbReference type="EnsemblPlants" id="KQK21326">
    <property type="protein sequence ID" value="KQK21326"/>
    <property type="gene ID" value="BRADI_1g60212v3"/>
</dbReference>
<dbReference type="EMBL" id="CM000880">
    <property type="protein sequence ID" value="KQK21326.1"/>
    <property type="molecule type" value="Genomic_DNA"/>
</dbReference>
<keyword evidence="3" id="KW-1185">Reference proteome</keyword>
<dbReference type="OrthoDB" id="688844at2759"/>
<evidence type="ECO:0000313" key="2">
    <source>
        <dbReference type="EnsemblPlants" id="KQK21326"/>
    </source>
</evidence>
<evidence type="ECO:0000313" key="1">
    <source>
        <dbReference type="EMBL" id="KQK21326.1"/>
    </source>
</evidence>
<dbReference type="Proteomes" id="UP000008810">
    <property type="component" value="Chromosome 1"/>
</dbReference>
<name>A0A0Q3NV11_BRADI</name>
<dbReference type="Gramene" id="KQK21326">
    <property type="protein sequence ID" value="KQK21326"/>
    <property type="gene ID" value="BRADI_1g60212v3"/>
</dbReference>
<gene>
    <name evidence="1" type="ORF">BRADI_1g60212v3</name>
</gene>
<accession>A0A0Q3NV11</accession>
<dbReference type="FunCoup" id="A0A0Q3NV11">
    <property type="interactions" value="2"/>
</dbReference>
<reference evidence="2" key="3">
    <citation type="submission" date="2018-08" db="UniProtKB">
        <authorList>
            <consortium name="EnsemblPlants"/>
        </authorList>
    </citation>
    <scope>IDENTIFICATION</scope>
    <source>
        <strain evidence="2">cv. Bd21</strain>
    </source>
</reference>
<proteinExistence type="predicted"/>
<reference evidence="1" key="2">
    <citation type="submission" date="2017-06" db="EMBL/GenBank/DDBJ databases">
        <title>WGS assembly of Brachypodium distachyon.</title>
        <authorList>
            <consortium name="The International Brachypodium Initiative"/>
            <person name="Lucas S."/>
            <person name="Harmon-Smith M."/>
            <person name="Lail K."/>
            <person name="Tice H."/>
            <person name="Grimwood J."/>
            <person name="Bruce D."/>
            <person name="Barry K."/>
            <person name="Shu S."/>
            <person name="Lindquist E."/>
            <person name="Wang M."/>
            <person name="Pitluck S."/>
            <person name="Vogel J.P."/>
            <person name="Garvin D.F."/>
            <person name="Mockler T.C."/>
            <person name="Schmutz J."/>
            <person name="Rokhsar D."/>
            <person name="Bevan M.W."/>
        </authorList>
    </citation>
    <scope>NUCLEOTIDE SEQUENCE</scope>
    <source>
        <strain evidence="1">Bd21</strain>
    </source>
</reference>
<sequence length="83" mass="8833">ITPLFADWWHATVNTAPSSARKGTTSIIMLTAWWIWKHRNAAVFDNVTPSIASLTGSIKADARLWARAGATGLGALLPSVTGS</sequence>